<evidence type="ECO:0000313" key="2">
    <source>
        <dbReference type="EMBL" id="MCA2017875.1"/>
    </source>
</evidence>
<reference evidence="3" key="1">
    <citation type="submission" date="2023-07" db="EMBL/GenBank/DDBJ databases">
        <title>Molecular identification of indigenous halophilic bacteria isolated from red sea cost, biodegradation of synthetic dyes and assessment of degraded metabolite toxicity.</title>
        <authorList>
            <person name="Chaieb K."/>
            <person name="Altayb H.N."/>
        </authorList>
    </citation>
    <scope>NUCLEOTIDE SEQUENCE [LARGE SCALE GENOMIC DNA]</scope>
    <source>
        <strain evidence="3">K20</strain>
    </source>
</reference>
<evidence type="ECO:0000259" key="1">
    <source>
        <dbReference type="Pfam" id="PF13503"/>
    </source>
</evidence>
<organism evidence="2 3">
    <name type="scientific">Vibrio tritonius</name>
    <dbReference type="NCBI Taxonomy" id="1435069"/>
    <lineage>
        <taxon>Bacteria</taxon>
        <taxon>Pseudomonadati</taxon>
        <taxon>Pseudomonadota</taxon>
        <taxon>Gammaproteobacteria</taxon>
        <taxon>Vibrionales</taxon>
        <taxon>Vibrionaceae</taxon>
        <taxon>Vibrio</taxon>
    </lineage>
</organism>
<dbReference type="Pfam" id="PF13503">
    <property type="entry name" value="DUF4123"/>
    <property type="match status" value="1"/>
</dbReference>
<dbReference type="EMBL" id="JAIWIU010000125">
    <property type="protein sequence ID" value="MCA2017875.1"/>
    <property type="molecule type" value="Genomic_DNA"/>
</dbReference>
<accession>A0ABS7YQC1</accession>
<sequence length="262" mass="30577">MLKKYFLESKEHCFWLVTSSVYREAIKANNKLGFDDTRVLFTGNTYSKVMPMTPVLIPVSSDVKNLPDDILNKGIGLVSDVGLDNVLLHLQSLLVAALDGEVIMFRFYDPNVITNMLASFSLDETTRFLGNVNKLIIANDESCTVYESKRKSDFELKKSPWWIIKPEHLENLYNVNNHAYILERYWWEKVPDIMENLSNPKEDIIKLIHESKNQYENDEYLELYCLYWLAQKSNINIDYIYNKLPLIESEKKFIKDLARGNS</sequence>
<dbReference type="Proteomes" id="UP001199044">
    <property type="component" value="Unassembled WGS sequence"/>
</dbReference>
<feature type="domain" description="DUF4123" evidence="1">
    <location>
        <begin position="13"/>
        <end position="126"/>
    </location>
</feature>
<proteinExistence type="predicted"/>
<gene>
    <name evidence="2" type="ORF">LDJ79_17270</name>
</gene>
<dbReference type="RefSeq" id="WP_225251478.1">
    <property type="nucleotide sequence ID" value="NZ_JAIWIU010000125.1"/>
</dbReference>
<name>A0ABS7YQC1_9VIBR</name>
<protein>
    <submittedName>
        <fullName evidence="2">DUF4123 domain-containing protein</fullName>
    </submittedName>
</protein>
<keyword evidence="3" id="KW-1185">Reference proteome</keyword>
<evidence type="ECO:0000313" key="3">
    <source>
        <dbReference type="Proteomes" id="UP001199044"/>
    </source>
</evidence>
<dbReference type="InterPro" id="IPR025391">
    <property type="entry name" value="DUF4123"/>
</dbReference>
<comment type="caution">
    <text evidence="2">The sequence shown here is derived from an EMBL/GenBank/DDBJ whole genome shotgun (WGS) entry which is preliminary data.</text>
</comment>